<proteinExistence type="inferred from homology"/>
<evidence type="ECO:0000313" key="10">
    <source>
        <dbReference type="EMBL" id="GAO99805.1"/>
    </source>
</evidence>
<dbReference type="AlphaFoldDB" id="A0A0K8MGZ3"/>
<dbReference type="GO" id="GO:0019346">
    <property type="term" value="P:transsulfuration"/>
    <property type="evidence" value="ECO:0007669"/>
    <property type="project" value="InterPro"/>
</dbReference>
<dbReference type="Gene3D" id="3.90.1150.10">
    <property type="entry name" value="Aspartate Aminotransferase, domain 1"/>
    <property type="match status" value="1"/>
</dbReference>
<keyword evidence="6" id="KW-0486">Methionine biosynthesis</keyword>
<dbReference type="GO" id="GO:0030170">
    <property type="term" value="F:pyridoxal phosphate binding"/>
    <property type="evidence" value="ECO:0007669"/>
    <property type="project" value="InterPro"/>
</dbReference>
<evidence type="ECO:0000313" key="11">
    <source>
        <dbReference type="Proteomes" id="UP000253891"/>
    </source>
</evidence>
<dbReference type="FunFam" id="3.90.1150.10:FF:000033">
    <property type="entry name" value="Cystathionine gamma-synthase"/>
    <property type="match status" value="1"/>
</dbReference>
<dbReference type="PROSITE" id="PS00868">
    <property type="entry name" value="CYS_MET_METAB_PP"/>
    <property type="match status" value="1"/>
</dbReference>
<dbReference type="InterPro" id="IPR015421">
    <property type="entry name" value="PyrdxlP-dep_Trfase_major"/>
</dbReference>
<dbReference type="InterPro" id="IPR015422">
    <property type="entry name" value="PyrdxlP-dep_Trfase_small"/>
</dbReference>
<keyword evidence="11" id="KW-1185">Reference proteome</keyword>
<dbReference type="PANTHER" id="PTHR11808:SF50">
    <property type="entry name" value="CYSTATHIONINE BETA-LYASE"/>
    <property type="match status" value="1"/>
</dbReference>
<evidence type="ECO:0000256" key="5">
    <source>
        <dbReference type="ARBA" id="ARBA00022898"/>
    </source>
</evidence>
<evidence type="ECO:0000256" key="6">
    <source>
        <dbReference type="ARBA" id="ARBA00023167"/>
    </source>
</evidence>
<dbReference type="PIRSF" id="PIRSF001434">
    <property type="entry name" value="CGS"/>
    <property type="match status" value="1"/>
</dbReference>
<organism evidence="10 11">
    <name type="scientific">Fructobacillus ficulneus</name>
    <dbReference type="NCBI Taxonomy" id="157463"/>
    <lineage>
        <taxon>Bacteria</taxon>
        <taxon>Bacillati</taxon>
        <taxon>Bacillota</taxon>
        <taxon>Bacilli</taxon>
        <taxon>Lactobacillales</taxon>
        <taxon>Lactobacillaceae</taxon>
        <taxon>Fructobacillus</taxon>
    </lineage>
</organism>
<evidence type="ECO:0000256" key="3">
    <source>
        <dbReference type="ARBA" id="ARBA00012224"/>
    </source>
</evidence>
<evidence type="ECO:0000256" key="4">
    <source>
        <dbReference type="ARBA" id="ARBA00022605"/>
    </source>
</evidence>
<evidence type="ECO:0000256" key="7">
    <source>
        <dbReference type="ARBA" id="ARBA00023239"/>
    </source>
</evidence>
<evidence type="ECO:0000256" key="9">
    <source>
        <dbReference type="RuleBase" id="RU362118"/>
    </source>
</evidence>
<keyword evidence="5 8" id="KW-0663">Pyridoxal phosphate</keyword>
<dbReference type="Gene3D" id="3.40.640.10">
    <property type="entry name" value="Type I PLP-dependent aspartate aminotransferase-like (Major domain)"/>
    <property type="match status" value="1"/>
</dbReference>
<dbReference type="EMBL" id="DF968001">
    <property type="protein sequence ID" value="GAO99805.1"/>
    <property type="molecule type" value="Genomic_DNA"/>
</dbReference>
<protein>
    <recommendedName>
        <fullName evidence="3">cysteine-S-conjugate beta-lyase</fullName>
        <ecNumber evidence="3">4.4.1.13</ecNumber>
    </recommendedName>
</protein>
<dbReference type="Proteomes" id="UP000253891">
    <property type="component" value="Unassembled WGS sequence"/>
</dbReference>
<dbReference type="Pfam" id="PF01053">
    <property type="entry name" value="Cys_Met_Meta_PP"/>
    <property type="match status" value="1"/>
</dbReference>
<gene>
    <name evidence="10" type="ORF">FFIC_240800</name>
</gene>
<dbReference type="RefSeq" id="WP_061993189.1">
    <property type="nucleotide sequence ID" value="NZ_DF968001.1"/>
</dbReference>
<dbReference type="EC" id="4.4.1.13" evidence="3"/>
<keyword evidence="7 10" id="KW-0456">Lyase</keyword>
<dbReference type="GO" id="GO:0005737">
    <property type="term" value="C:cytoplasm"/>
    <property type="evidence" value="ECO:0007669"/>
    <property type="project" value="TreeGrafter"/>
</dbReference>
<feature type="modified residue" description="N6-(pyridoxal phosphate)lysine" evidence="8">
    <location>
        <position position="200"/>
    </location>
</feature>
<dbReference type="SUPFAM" id="SSF53383">
    <property type="entry name" value="PLP-dependent transferases"/>
    <property type="match status" value="1"/>
</dbReference>
<dbReference type="OrthoDB" id="9780685at2"/>
<sequence>MTKENFSDWTKVIKTTTKPDKESGAINPPIQMSSTFEQRDFDHFGKWDYARSGNPTRDVLEDSIASLEHGTRGFAFATGMAAISTALLTLNQGDHVILTKNVYGGTFRLVTEVLVKYGIDYTFVDLGDEAELKAAFQDNTKVVYVETPSNPTLQVTDIRQVSALAHDHGALVFADNTFMTPVLQKPLDLGADLVIHSATKFLAGHSDLLAGLIVTKDEDLGNQVYFLQNAMGATLGVSDSWLLLRGIKTVAVRMEKESANTLELATWLESQDLVTKVNYPGLASDAGFAVQSSQAQSGGAVLSFDIGSEDNVRQLVEHLEIPIFSVSLGAVESIISYPPKMSHAEMNTEERHARGITDGLVRYSVGLEDIEDLKADLSQAFDKINNQQ</sequence>
<accession>A0A0K8MGZ3</accession>
<comment type="cofactor">
    <cofactor evidence="1 9">
        <name>pyridoxal 5'-phosphate</name>
        <dbReference type="ChEBI" id="CHEBI:597326"/>
    </cofactor>
</comment>
<dbReference type="CDD" id="cd00614">
    <property type="entry name" value="CGS_like"/>
    <property type="match status" value="1"/>
</dbReference>
<name>A0A0K8MGZ3_9LACO</name>
<comment type="similarity">
    <text evidence="2 9">Belongs to the trans-sulfuration enzymes family.</text>
</comment>
<keyword evidence="4" id="KW-0028">Amino-acid biosynthesis</keyword>
<dbReference type="InterPro" id="IPR054542">
    <property type="entry name" value="Cys_met_metab_PP"/>
</dbReference>
<dbReference type="GO" id="GO:0047804">
    <property type="term" value="F:cysteine-S-conjugate beta-lyase activity"/>
    <property type="evidence" value="ECO:0007669"/>
    <property type="project" value="UniProtKB-EC"/>
</dbReference>
<dbReference type="GO" id="GO:0009086">
    <property type="term" value="P:methionine biosynthetic process"/>
    <property type="evidence" value="ECO:0007669"/>
    <property type="project" value="UniProtKB-KW"/>
</dbReference>
<dbReference type="STRING" id="157463.GCA_001047075_00717"/>
<dbReference type="PANTHER" id="PTHR11808">
    <property type="entry name" value="TRANS-SULFURATION ENZYME FAMILY MEMBER"/>
    <property type="match status" value="1"/>
</dbReference>
<dbReference type="InterPro" id="IPR000277">
    <property type="entry name" value="Cys/Met-Metab_PyrdxlP-dep_enz"/>
</dbReference>
<evidence type="ECO:0000256" key="2">
    <source>
        <dbReference type="ARBA" id="ARBA00009077"/>
    </source>
</evidence>
<dbReference type="FunFam" id="3.40.640.10:FF:000009">
    <property type="entry name" value="Cystathionine gamma-synthase homolog"/>
    <property type="match status" value="1"/>
</dbReference>
<dbReference type="InterPro" id="IPR015424">
    <property type="entry name" value="PyrdxlP-dep_Trfase"/>
</dbReference>
<reference evidence="10 11" key="1">
    <citation type="journal article" date="2015" name="BMC Genomics">
        <title>Comparative genomics of Fructobacillus spp. and Leuconostoc spp. reveals niche-specific evolution of Fructobacillus spp.</title>
        <authorList>
            <person name="Endo A."/>
            <person name="Tanizawa Y."/>
            <person name="Tanaka N."/>
            <person name="Maeno S."/>
            <person name="Kumar H."/>
            <person name="Shiwa Y."/>
            <person name="Okada S."/>
            <person name="Yoshikawa H."/>
            <person name="Dicks L."/>
            <person name="Nakagawa J."/>
            <person name="Arita M."/>
        </authorList>
    </citation>
    <scope>NUCLEOTIDE SEQUENCE [LARGE SCALE GENOMIC DNA]</scope>
    <source>
        <strain evidence="10 11">JCM 12225</strain>
    </source>
</reference>
<evidence type="ECO:0000256" key="1">
    <source>
        <dbReference type="ARBA" id="ARBA00001933"/>
    </source>
</evidence>
<evidence type="ECO:0000256" key="8">
    <source>
        <dbReference type="PIRSR" id="PIRSR001434-2"/>
    </source>
</evidence>